<gene>
    <name evidence="2" type="ORF">AB1Y20_019785</name>
</gene>
<organism evidence="2 3">
    <name type="scientific">Prymnesium parvum</name>
    <name type="common">Toxic golden alga</name>
    <dbReference type="NCBI Taxonomy" id="97485"/>
    <lineage>
        <taxon>Eukaryota</taxon>
        <taxon>Haptista</taxon>
        <taxon>Haptophyta</taxon>
        <taxon>Prymnesiophyceae</taxon>
        <taxon>Prymnesiales</taxon>
        <taxon>Prymnesiaceae</taxon>
        <taxon>Prymnesium</taxon>
    </lineage>
</organism>
<evidence type="ECO:0000313" key="2">
    <source>
        <dbReference type="EMBL" id="KAL1524907.1"/>
    </source>
</evidence>
<evidence type="ECO:0000313" key="3">
    <source>
        <dbReference type="Proteomes" id="UP001515480"/>
    </source>
</evidence>
<feature type="compositionally biased region" description="Basic and acidic residues" evidence="1">
    <location>
        <begin position="295"/>
        <end position="305"/>
    </location>
</feature>
<name>A0AB34JVF4_PRYPA</name>
<dbReference type="EMBL" id="JBGBPQ010000004">
    <property type="protein sequence ID" value="KAL1524907.1"/>
    <property type="molecule type" value="Genomic_DNA"/>
</dbReference>
<sequence length="336" mass="37036">MGRTRTKVTPRGGTADMLMSRSSAVRRRLGNNPNVSIDYIEASGDCFYLAVEAALREHNGWRPIYAVSTMRDLVASSLTEEIFQLYVLLHTEKAEGFHFMAGVDSLDALRKRVRLRGQKVGAHKCVWADGFAMETIANHFQLLLLVIDERSDSLFTRIAPATSSSSQLSDAAAHLNSEQSTVLLHASRREHMNLIIYKGKKMQTLGDLPLEIQKCWGICVERPRKVAAAEAASTSNAPATTQPTEATSGVPRPTRPRDALPHAKITQVKRRKRKRKSPPTGSEIEKKPRAQLSEAPKKSARKEARAAPIDLLEATKHPEGAPSRRTRAALAAILGH</sequence>
<keyword evidence="3" id="KW-1185">Reference proteome</keyword>
<dbReference type="Proteomes" id="UP001515480">
    <property type="component" value="Unassembled WGS sequence"/>
</dbReference>
<comment type="caution">
    <text evidence="2">The sequence shown here is derived from an EMBL/GenBank/DDBJ whole genome shotgun (WGS) entry which is preliminary data.</text>
</comment>
<evidence type="ECO:0008006" key="4">
    <source>
        <dbReference type="Google" id="ProtNLM"/>
    </source>
</evidence>
<feature type="compositionally biased region" description="Low complexity" evidence="1">
    <location>
        <begin position="230"/>
        <end position="244"/>
    </location>
</feature>
<proteinExistence type="predicted"/>
<dbReference type="AlphaFoldDB" id="A0AB34JVF4"/>
<protein>
    <recommendedName>
        <fullName evidence="4">Ubiquitinyl hydrolase 1</fullName>
    </recommendedName>
</protein>
<reference evidence="2 3" key="1">
    <citation type="journal article" date="2024" name="Science">
        <title>Giant polyketide synthase enzymes in the biosynthesis of giant marine polyether toxins.</title>
        <authorList>
            <person name="Fallon T.R."/>
            <person name="Shende V.V."/>
            <person name="Wierzbicki I.H."/>
            <person name="Pendleton A.L."/>
            <person name="Watervoot N.F."/>
            <person name="Auber R.P."/>
            <person name="Gonzalez D.J."/>
            <person name="Wisecaver J.H."/>
            <person name="Moore B.S."/>
        </authorList>
    </citation>
    <scope>NUCLEOTIDE SEQUENCE [LARGE SCALE GENOMIC DNA]</scope>
    <source>
        <strain evidence="2 3">12B1</strain>
    </source>
</reference>
<feature type="compositionally biased region" description="Basic residues" evidence="1">
    <location>
        <begin position="267"/>
        <end position="277"/>
    </location>
</feature>
<feature type="region of interest" description="Disordered" evidence="1">
    <location>
        <begin position="230"/>
        <end position="336"/>
    </location>
</feature>
<accession>A0AB34JVF4</accession>
<evidence type="ECO:0000256" key="1">
    <source>
        <dbReference type="SAM" id="MobiDB-lite"/>
    </source>
</evidence>